<gene>
    <name evidence="1" type="ORF">FGLOB1_8891</name>
</gene>
<evidence type="ECO:0000313" key="2">
    <source>
        <dbReference type="Proteomes" id="UP000532311"/>
    </source>
</evidence>
<dbReference type="Proteomes" id="UP000532311">
    <property type="component" value="Unassembled WGS sequence"/>
</dbReference>
<sequence>MADLAVTPDTRALGWNVVFYCGHLPQKFAGVFQAEGSDLITFRDVVDEMRLCFQFQVTDPVTRNQTSHQNNTATDGDISTDYWDNIEFALMDRPDQPSIPKLIRKDTYNTPVPSLPRLSPNTPDIINYHVYIHRTCDLPVSSPLTDHLGDQCAQHLSEPIRRHHPRQIELFIYQHASLHWTLGFAVRHGDGFTLHFRQHAAFQGTSGRGPTLHNEALDNTV</sequence>
<evidence type="ECO:0000313" key="1">
    <source>
        <dbReference type="EMBL" id="KAF5703788.1"/>
    </source>
</evidence>
<proteinExistence type="predicted"/>
<keyword evidence="2" id="KW-1185">Reference proteome</keyword>
<accession>A0A8H5Y102</accession>
<protein>
    <submittedName>
        <fullName evidence="1">Uncharacterized protein</fullName>
    </submittedName>
</protein>
<dbReference type="AlphaFoldDB" id="A0A8H5Y102"/>
<name>A0A8H5Y102_9HYPO</name>
<comment type="caution">
    <text evidence="1">The sequence shown here is derived from an EMBL/GenBank/DDBJ whole genome shotgun (WGS) entry which is preliminary data.</text>
</comment>
<dbReference type="EMBL" id="JAAQPF010000394">
    <property type="protein sequence ID" value="KAF5703788.1"/>
    <property type="molecule type" value="Genomic_DNA"/>
</dbReference>
<reference evidence="1 2" key="1">
    <citation type="submission" date="2020-05" db="EMBL/GenBank/DDBJ databases">
        <title>Identification and distribution of gene clusters putatively required for synthesis of sphingolipid metabolism inhibitors in phylogenetically diverse species of the filamentous fungus Fusarium.</title>
        <authorList>
            <person name="Kim H.-S."/>
            <person name="Busman M."/>
            <person name="Brown D.W."/>
            <person name="Divon H."/>
            <person name="Uhlig S."/>
            <person name="Proctor R.H."/>
        </authorList>
    </citation>
    <scope>NUCLEOTIDE SEQUENCE [LARGE SCALE GENOMIC DNA]</scope>
    <source>
        <strain evidence="1 2">NRRL 26131</strain>
    </source>
</reference>
<organism evidence="1 2">
    <name type="scientific">Fusarium globosum</name>
    <dbReference type="NCBI Taxonomy" id="78864"/>
    <lineage>
        <taxon>Eukaryota</taxon>
        <taxon>Fungi</taxon>
        <taxon>Dikarya</taxon>
        <taxon>Ascomycota</taxon>
        <taxon>Pezizomycotina</taxon>
        <taxon>Sordariomycetes</taxon>
        <taxon>Hypocreomycetidae</taxon>
        <taxon>Hypocreales</taxon>
        <taxon>Nectriaceae</taxon>
        <taxon>Fusarium</taxon>
        <taxon>Fusarium fujikuroi species complex</taxon>
    </lineage>
</organism>